<protein>
    <recommendedName>
        <fullName evidence="4">Ribosomal protein S24/S35 mitochondrial conserved domain-containing protein</fullName>
    </recommendedName>
</protein>
<keyword evidence="3" id="KW-1185">Reference proteome</keyword>
<feature type="compositionally biased region" description="Basic and acidic residues" evidence="1">
    <location>
        <begin position="51"/>
        <end position="77"/>
    </location>
</feature>
<comment type="caution">
    <text evidence="2">The sequence shown here is derived from an EMBL/GenBank/DDBJ whole genome shotgun (WGS) entry which is preliminary data.</text>
</comment>
<dbReference type="PANTHER" id="PTHR34213:SF2">
    <property type="entry name" value="NUCLEAR TRANSPORT FACTOR 2 (NTF2) FAMILY PROTEIN"/>
    <property type="match status" value="1"/>
</dbReference>
<dbReference type="InterPro" id="IPR032710">
    <property type="entry name" value="NTF2-like_dom_sf"/>
</dbReference>
<feature type="compositionally biased region" description="Polar residues" evidence="1">
    <location>
        <begin position="23"/>
        <end position="36"/>
    </location>
</feature>
<feature type="region of interest" description="Disordered" evidence="1">
    <location>
        <begin position="22"/>
        <end position="77"/>
    </location>
</feature>
<dbReference type="EMBL" id="JAVRRF010000001">
    <property type="protein sequence ID" value="KAK5068759.1"/>
    <property type="molecule type" value="Genomic_DNA"/>
</dbReference>
<proteinExistence type="predicted"/>
<accession>A0ABR0JTL2</accession>
<organism evidence="2 3">
    <name type="scientific">Exophiala sideris</name>
    <dbReference type="NCBI Taxonomy" id="1016849"/>
    <lineage>
        <taxon>Eukaryota</taxon>
        <taxon>Fungi</taxon>
        <taxon>Dikarya</taxon>
        <taxon>Ascomycota</taxon>
        <taxon>Pezizomycotina</taxon>
        <taxon>Eurotiomycetes</taxon>
        <taxon>Chaetothyriomycetidae</taxon>
        <taxon>Chaetothyriales</taxon>
        <taxon>Herpotrichiellaceae</taxon>
        <taxon>Exophiala</taxon>
    </lineage>
</organism>
<evidence type="ECO:0000313" key="3">
    <source>
        <dbReference type="Proteomes" id="UP001345691"/>
    </source>
</evidence>
<dbReference type="PANTHER" id="PTHR34213">
    <property type="entry name" value="NUCLEAR TRANSPORT FACTOR 2 (NTF2) FAMILY PROTEIN"/>
    <property type="match status" value="1"/>
</dbReference>
<reference evidence="2 3" key="1">
    <citation type="submission" date="2023-08" db="EMBL/GenBank/DDBJ databases">
        <title>Black Yeasts Isolated from many extreme environments.</title>
        <authorList>
            <person name="Coleine C."/>
            <person name="Stajich J.E."/>
            <person name="Selbmann L."/>
        </authorList>
    </citation>
    <scope>NUCLEOTIDE SEQUENCE [LARGE SCALE GENOMIC DNA]</scope>
    <source>
        <strain evidence="2 3">CCFEE 6328</strain>
    </source>
</reference>
<dbReference type="Proteomes" id="UP001345691">
    <property type="component" value="Unassembled WGS sequence"/>
</dbReference>
<name>A0ABR0JTL2_9EURO</name>
<gene>
    <name evidence="2" type="ORF">LTR69_000880</name>
</gene>
<dbReference type="SUPFAM" id="SSF54427">
    <property type="entry name" value="NTF2-like"/>
    <property type="match status" value="1"/>
</dbReference>
<evidence type="ECO:0000313" key="2">
    <source>
        <dbReference type="EMBL" id="KAK5068759.1"/>
    </source>
</evidence>
<evidence type="ECO:0008006" key="4">
    <source>
        <dbReference type="Google" id="ProtNLM"/>
    </source>
</evidence>
<sequence length="226" mass="26076">MRRLSYRVFPKAAPAVFVRVRTASHQSKATMDQTTQELHENYEPHPNPHKLAGDDPDQRNVSKNVDYEPHPERSVSISPDHKKIVDTITRLYCGSASEDDMQVYAAKAIYDDPLSYCDTRYKIAGQWYGLPKIFTSLRTIKTEVVKDSPEKIVFKLRQEYTPRVTHTSKTVDSLVSLGLDEEGKVRYHKDMWNEKDYSHEGFGKLIKKLNGDHLTKITQPPERLDE</sequence>
<evidence type="ECO:0000256" key="1">
    <source>
        <dbReference type="SAM" id="MobiDB-lite"/>
    </source>
</evidence>